<dbReference type="Gene3D" id="3.90.320.10">
    <property type="match status" value="1"/>
</dbReference>
<proteinExistence type="predicted"/>
<feature type="region of interest" description="Disordered" evidence="1">
    <location>
        <begin position="262"/>
        <end position="285"/>
    </location>
</feature>
<sequence>MMDEELDFLLGTMQWSFSRLNSYYNCPYEWKLHYLECNKSENGFFGEYGSLVHKILEKYEKGELSLFELNEYYEEHFNQDVPHNAPPNKFVDIRQSYYDKGIDYFDNIDLDLENYEILGVEEKVEFTINGKDFIGYIDLLVKDKKTNEIIIIDHKSASLKILKNGKISKSDQQHFLEFKRQLYLYSIPVIKKYGSVSKLKWNMFKDQKWIEIPWSKEEYDEAIQWAKDTLSLIEKENEWNPNPDYYYCHYLCGQRNHACEYKPKPTGKKQQEDNRQYNPETDTYE</sequence>
<reference evidence="3" key="1">
    <citation type="journal article" date="2021" name="Proc. Natl. Acad. Sci. U.S.A.">
        <title>A Catalog of Tens of Thousands of Viruses from Human Metagenomes Reveals Hidden Associations with Chronic Diseases.</title>
        <authorList>
            <person name="Tisza M.J."/>
            <person name="Buck C.B."/>
        </authorList>
    </citation>
    <scope>NUCLEOTIDE SEQUENCE</scope>
    <source>
        <strain evidence="3">CtqPo10</strain>
    </source>
</reference>
<evidence type="ECO:0000259" key="2">
    <source>
        <dbReference type="Pfam" id="PF12705"/>
    </source>
</evidence>
<dbReference type="InterPro" id="IPR038726">
    <property type="entry name" value="PDDEXK_AddAB-type"/>
</dbReference>
<organism evidence="3">
    <name type="scientific">Siphoviridae sp. ctqPo10</name>
    <dbReference type="NCBI Taxonomy" id="2827948"/>
    <lineage>
        <taxon>Viruses</taxon>
        <taxon>Duplodnaviria</taxon>
        <taxon>Heunggongvirae</taxon>
        <taxon>Uroviricota</taxon>
        <taxon>Caudoviricetes</taxon>
    </lineage>
</organism>
<feature type="compositionally biased region" description="Basic and acidic residues" evidence="1">
    <location>
        <begin position="262"/>
        <end position="275"/>
    </location>
</feature>
<feature type="compositionally biased region" description="Polar residues" evidence="1">
    <location>
        <begin position="276"/>
        <end position="285"/>
    </location>
</feature>
<dbReference type="Pfam" id="PF12705">
    <property type="entry name" value="PDDEXK_1"/>
    <property type="match status" value="1"/>
</dbReference>
<name>A0A8S5SVA9_9CAUD</name>
<evidence type="ECO:0000313" key="3">
    <source>
        <dbReference type="EMBL" id="DAF54623.1"/>
    </source>
</evidence>
<dbReference type="InterPro" id="IPR011604">
    <property type="entry name" value="PDDEXK-like_dom_sf"/>
</dbReference>
<accession>A0A8S5SVA9</accession>
<dbReference type="EMBL" id="BK032682">
    <property type="protein sequence ID" value="DAF54623.1"/>
    <property type="molecule type" value="Genomic_DNA"/>
</dbReference>
<protein>
    <submittedName>
        <fullName evidence="3">PD-(D/E)XK nuclease superfamily protein</fullName>
    </submittedName>
</protein>
<feature type="domain" description="PD-(D/E)XK endonuclease-like" evidence="2">
    <location>
        <begin position="14"/>
        <end position="252"/>
    </location>
</feature>
<evidence type="ECO:0000256" key="1">
    <source>
        <dbReference type="SAM" id="MobiDB-lite"/>
    </source>
</evidence>